<evidence type="ECO:0000313" key="2">
    <source>
        <dbReference type="Proteomes" id="UP000887581"/>
    </source>
</evidence>
<organism evidence="2 3">
    <name type="scientific">Setaria digitata</name>
    <dbReference type="NCBI Taxonomy" id="48799"/>
    <lineage>
        <taxon>Eukaryota</taxon>
        <taxon>Metazoa</taxon>
        <taxon>Ecdysozoa</taxon>
        <taxon>Nematoda</taxon>
        <taxon>Chromadorea</taxon>
        <taxon>Rhabditida</taxon>
        <taxon>Spirurina</taxon>
        <taxon>Spiruromorpha</taxon>
        <taxon>Filarioidea</taxon>
        <taxon>Setariidae</taxon>
        <taxon>Setaria</taxon>
    </lineage>
</organism>
<protein>
    <submittedName>
        <fullName evidence="3">FBD domain-containing protein</fullName>
    </submittedName>
</protein>
<dbReference type="AlphaFoldDB" id="A0A915Q569"/>
<sequence length="393" mass="45869">MKKYILIRENVDATDLPDEIIEYICSFISPVQSFTKWHFSLDNINPNDLLSNFSCLEKARDMLRQVYRRCRLMNTVTGQDYKFFDQFSLPEAIEHVILTRKLKIIIRNIFPHVVTLTVSAATLCAVLEYIVKYEPILLMPKLRSLCIMLGDNYGVLINSHAFNDFALARKFAKGLKAIELSVMLSSDSNKFITCCSFRKLLRFLMEIAGNVGRWSLCLRDKTSRAQGWFCPSELSSYRVIAFIAYVRTVLEIGIPLHTLQLIDELKMSPYMIVMKKRRRFLYMYDEYKKCENLIIRYDVGIVAPSFPHTDEEYGRLQQVEIIASHVLYKNDFLKYLSLARNIKVLRILLPYHWTERVERCTFGCFRNADFACFMEYGWSSSSCYLPQASLVFA</sequence>
<keyword evidence="2" id="KW-1185">Reference proteome</keyword>
<reference evidence="3" key="1">
    <citation type="submission" date="2022-11" db="UniProtKB">
        <authorList>
            <consortium name="WormBaseParasite"/>
        </authorList>
    </citation>
    <scope>IDENTIFICATION</scope>
</reference>
<dbReference type="Proteomes" id="UP000887581">
    <property type="component" value="Unplaced"/>
</dbReference>
<accession>A0A915Q569</accession>
<evidence type="ECO:0000256" key="1">
    <source>
        <dbReference type="SAM" id="Phobius"/>
    </source>
</evidence>
<name>A0A915Q569_9BILA</name>
<keyword evidence="1" id="KW-0812">Transmembrane</keyword>
<keyword evidence="1" id="KW-0472">Membrane</keyword>
<dbReference type="WBParaSite" id="sdigi.contig78.g3792.t1">
    <property type="protein sequence ID" value="sdigi.contig78.g3792.t1"/>
    <property type="gene ID" value="sdigi.contig78.g3792"/>
</dbReference>
<feature type="transmembrane region" description="Helical" evidence="1">
    <location>
        <begin position="109"/>
        <end position="131"/>
    </location>
</feature>
<evidence type="ECO:0000313" key="3">
    <source>
        <dbReference type="WBParaSite" id="sdigi.contig78.g3792.t1"/>
    </source>
</evidence>
<proteinExistence type="predicted"/>
<keyword evidence="1" id="KW-1133">Transmembrane helix</keyword>